<dbReference type="SUPFAM" id="SSF103473">
    <property type="entry name" value="MFS general substrate transporter"/>
    <property type="match status" value="1"/>
</dbReference>
<reference evidence="7 8" key="1">
    <citation type="journal article" date="2019" name="Syst. Appl. Microbiol.">
        <title>New species of pathogenic Pseudomonas isolated from citrus in Tunisia: Proposal of Pseudomonas kairouanensis sp. nov. and Pseudomonas nabeulensis sp. nov.</title>
        <authorList>
            <person name="Oueslati M."/>
            <person name="Mulet M."/>
            <person name="Gomila M."/>
            <person name="Berge O."/>
            <person name="Hajlaoui M.R."/>
            <person name="Lalucat J."/>
            <person name="Sadfi-Zouaoui N."/>
            <person name="Garcia-Valdes E."/>
        </authorList>
    </citation>
    <scope>NUCLEOTIDE SEQUENCE [LARGE SCALE GENOMIC DNA]</scope>
    <source>
        <strain evidence="7 8">KC12</strain>
    </source>
</reference>
<dbReference type="AlphaFoldDB" id="A0A4Z0AWK1"/>
<dbReference type="GO" id="GO:0046943">
    <property type="term" value="F:carboxylic acid transmembrane transporter activity"/>
    <property type="evidence" value="ECO:0007669"/>
    <property type="project" value="TreeGrafter"/>
</dbReference>
<dbReference type="InterPro" id="IPR011701">
    <property type="entry name" value="MFS"/>
</dbReference>
<feature type="transmembrane region" description="Helical" evidence="5">
    <location>
        <begin position="211"/>
        <end position="230"/>
    </location>
</feature>
<gene>
    <name evidence="7" type="ORF">DYL59_06790</name>
</gene>
<dbReference type="PROSITE" id="PS00216">
    <property type="entry name" value="SUGAR_TRANSPORT_1"/>
    <property type="match status" value="1"/>
</dbReference>
<comment type="subcellular location">
    <subcellularLocation>
        <location evidence="1">Membrane</location>
        <topology evidence="1">Multi-pass membrane protein</topology>
    </subcellularLocation>
</comment>
<keyword evidence="8" id="KW-1185">Reference proteome</keyword>
<feature type="transmembrane region" description="Helical" evidence="5">
    <location>
        <begin position="338"/>
        <end position="357"/>
    </location>
</feature>
<evidence type="ECO:0000256" key="5">
    <source>
        <dbReference type="SAM" id="Phobius"/>
    </source>
</evidence>
<dbReference type="Proteomes" id="UP000297391">
    <property type="component" value="Unassembled WGS sequence"/>
</dbReference>
<feature type="transmembrane region" description="Helical" evidence="5">
    <location>
        <begin position="46"/>
        <end position="67"/>
    </location>
</feature>
<feature type="transmembrane region" description="Helical" evidence="5">
    <location>
        <begin position="74"/>
        <end position="90"/>
    </location>
</feature>
<evidence type="ECO:0000256" key="4">
    <source>
        <dbReference type="ARBA" id="ARBA00023136"/>
    </source>
</evidence>
<dbReference type="Pfam" id="PF07690">
    <property type="entry name" value="MFS_1"/>
    <property type="match status" value="1"/>
</dbReference>
<organism evidence="7 8">
    <name type="scientific">Pseudomonas kairouanensis</name>
    <dbReference type="NCBI Taxonomy" id="2293832"/>
    <lineage>
        <taxon>Bacteria</taxon>
        <taxon>Pseudomonadati</taxon>
        <taxon>Pseudomonadota</taxon>
        <taxon>Gammaproteobacteria</taxon>
        <taxon>Pseudomonadales</taxon>
        <taxon>Pseudomonadaceae</taxon>
        <taxon>Pseudomonas</taxon>
    </lineage>
</organism>
<sequence length="403" mass="44067">MAKISKWHVLIGGFIAYLFDAMEIILLSLSLSVISKDLGFSINEAAMLATATLLGIGVSSITTGWYSDNFGRRNALLASLITFGVLTTVISSMDNLYVLIVLRFLSGLGLGGVWSIVSTYVVETWPPHQRARATSFVVSAFPIGAMVAAFGAKFLLPEWRTMFLWSGIAVILPVLYIYFWVPESPTWITQKAQRCDKTERVSIKEIFVGELRHSTVFGTLAASLALIGYWGSSTWLPTYLVQDRGLSLSAMAGFMAMLNLGNFFGLNFFGYVGDKIGKRRSIILSLLLTAMLVPIYIFTSNSEYLFWIGPVYAFFLAFPGIFGAYFSELYPTRVRTMGAGFCFNAGRGVAALAPILLSGIATYYSLAAGLLVCAGFFVLSALVILTLPESGKIQQQFKKPAVL</sequence>
<feature type="transmembrane region" description="Helical" evidence="5">
    <location>
        <begin position="281"/>
        <end position="298"/>
    </location>
</feature>
<keyword evidence="3 5" id="KW-1133">Transmembrane helix</keyword>
<dbReference type="InterPro" id="IPR005829">
    <property type="entry name" value="Sugar_transporter_CS"/>
</dbReference>
<dbReference type="InterPro" id="IPR036259">
    <property type="entry name" value="MFS_trans_sf"/>
</dbReference>
<dbReference type="PROSITE" id="PS00217">
    <property type="entry name" value="SUGAR_TRANSPORT_2"/>
    <property type="match status" value="1"/>
</dbReference>
<keyword evidence="2 5" id="KW-0812">Transmembrane</keyword>
<dbReference type="PANTHER" id="PTHR23508:SF10">
    <property type="entry name" value="CARBOXYLIC ACID TRANSPORTER PROTEIN HOMOLOG"/>
    <property type="match status" value="1"/>
</dbReference>
<feature type="transmembrane region" description="Helical" evidence="5">
    <location>
        <begin position="304"/>
        <end position="326"/>
    </location>
</feature>
<dbReference type="PROSITE" id="PS50850">
    <property type="entry name" value="MFS"/>
    <property type="match status" value="1"/>
</dbReference>
<proteinExistence type="predicted"/>
<dbReference type="PANTHER" id="PTHR23508">
    <property type="entry name" value="CARBOXYLIC ACID TRANSPORTER PROTEIN HOMOLOG"/>
    <property type="match status" value="1"/>
</dbReference>
<evidence type="ECO:0000256" key="1">
    <source>
        <dbReference type="ARBA" id="ARBA00004141"/>
    </source>
</evidence>
<feature type="transmembrane region" description="Helical" evidence="5">
    <location>
        <begin position="250"/>
        <end position="269"/>
    </location>
</feature>
<evidence type="ECO:0000313" key="8">
    <source>
        <dbReference type="Proteomes" id="UP000297391"/>
    </source>
</evidence>
<dbReference type="Gene3D" id="1.20.1250.20">
    <property type="entry name" value="MFS general substrate transporter like domains"/>
    <property type="match status" value="2"/>
</dbReference>
<evidence type="ECO:0000256" key="3">
    <source>
        <dbReference type="ARBA" id="ARBA00022989"/>
    </source>
</evidence>
<protein>
    <submittedName>
        <fullName evidence="7">MFS transporter</fullName>
    </submittedName>
</protein>
<evidence type="ECO:0000259" key="6">
    <source>
        <dbReference type="PROSITE" id="PS50850"/>
    </source>
</evidence>
<evidence type="ECO:0000313" key="7">
    <source>
        <dbReference type="EMBL" id="TFY91182.1"/>
    </source>
</evidence>
<dbReference type="EMBL" id="QUZU01000005">
    <property type="protein sequence ID" value="TFY91182.1"/>
    <property type="molecule type" value="Genomic_DNA"/>
</dbReference>
<dbReference type="RefSeq" id="WP_135288478.1">
    <property type="nucleotide sequence ID" value="NZ_QUZU01000005.1"/>
</dbReference>
<name>A0A4Z0AWK1_9PSED</name>
<comment type="caution">
    <text evidence="7">The sequence shown here is derived from an EMBL/GenBank/DDBJ whole genome shotgun (WGS) entry which is preliminary data.</text>
</comment>
<keyword evidence="4 5" id="KW-0472">Membrane</keyword>
<dbReference type="InterPro" id="IPR020846">
    <property type="entry name" value="MFS_dom"/>
</dbReference>
<feature type="transmembrane region" description="Helical" evidence="5">
    <location>
        <begin position="162"/>
        <end position="181"/>
    </location>
</feature>
<feature type="domain" description="Major facilitator superfamily (MFS) profile" evidence="6">
    <location>
        <begin position="9"/>
        <end position="392"/>
    </location>
</feature>
<feature type="transmembrane region" description="Helical" evidence="5">
    <location>
        <begin position="7"/>
        <end position="34"/>
    </location>
</feature>
<feature type="transmembrane region" description="Helical" evidence="5">
    <location>
        <begin position="134"/>
        <end position="156"/>
    </location>
</feature>
<feature type="transmembrane region" description="Helical" evidence="5">
    <location>
        <begin position="363"/>
        <end position="387"/>
    </location>
</feature>
<accession>A0A4Z0AWK1</accession>
<dbReference type="OrthoDB" id="3690818at2"/>
<dbReference type="GO" id="GO:0005886">
    <property type="term" value="C:plasma membrane"/>
    <property type="evidence" value="ECO:0007669"/>
    <property type="project" value="TreeGrafter"/>
</dbReference>
<evidence type="ECO:0000256" key="2">
    <source>
        <dbReference type="ARBA" id="ARBA00022692"/>
    </source>
</evidence>
<feature type="transmembrane region" description="Helical" evidence="5">
    <location>
        <begin position="96"/>
        <end position="122"/>
    </location>
</feature>